<proteinExistence type="predicted"/>
<reference evidence="1 2" key="1">
    <citation type="journal article" date="2022" name="bioRxiv">
        <title>The genome of the oomycete Peronosclerospora sorghi, a cosmopolitan pathogen of maize and sorghum, is inflated with dispersed pseudogenes.</title>
        <authorList>
            <person name="Fletcher K."/>
            <person name="Martin F."/>
            <person name="Isakeit T."/>
            <person name="Cavanaugh K."/>
            <person name="Magill C."/>
            <person name="Michelmore R."/>
        </authorList>
    </citation>
    <scope>NUCLEOTIDE SEQUENCE [LARGE SCALE GENOMIC DNA]</scope>
    <source>
        <strain evidence="1">P6</strain>
    </source>
</reference>
<protein>
    <submittedName>
        <fullName evidence="1">Uncharacterized protein</fullName>
    </submittedName>
</protein>
<name>A0ACC0W5J3_9STRA</name>
<sequence length="88" mass="9840">MVENAAKKRRVNDSAVAIVTTTTKTLVQKYPKMTNIQSFQFDIKSRIASFFTPLGLSCLVMTSKKFKSEVNTMAKQATETFLSHASMD</sequence>
<evidence type="ECO:0000313" key="2">
    <source>
        <dbReference type="Proteomes" id="UP001163321"/>
    </source>
</evidence>
<accession>A0ACC0W5J3</accession>
<evidence type="ECO:0000313" key="1">
    <source>
        <dbReference type="EMBL" id="KAI9913369.1"/>
    </source>
</evidence>
<gene>
    <name evidence="1" type="ORF">PsorP6_006001</name>
</gene>
<keyword evidence="2" id="KW-1185">Reference proteome</keyword>
<comment type="caution">
    <text evidence="1">The sequence shown here is derived from an EMBL/GenBank/DDBJ whole genome shotgun (WGS) entry which is preliminary data.</text>
</comment>
<dbReference type="EMBL" id="CM047583">
    <property type="protein sequence ID" value="KAI9913369.1"/>
    <property type="molecule type" value="Genomic_DNA"/>
</dbReference>
<organism evidence="1 2">
    <name type="scientific">Peronosclerospora sorghi</name>
    <dbReference type="NCBI Taxonomy" id="230839"/>
    <lineage>
        <taxon>Eukaryota</taxon>
        <taxon>Sar</taxon>
        <taxon>Stramenopiles</taxon>
        <taxon>Oomycota</taxon>
        <taxon>Peronosporomycetes</taxon>
        <taxon>Peronosporales</taxon>
        <taxon>Peronosporaceae</taxon>
        <taxon>Peronosclerospora</taxon>
    </lineage>
</organism>
<dbReference type="Proteomes" id="UP001163321">
    <property type="component" value="Chromosome 4"/>
</dbReference>